<gene>
    <name evidence="3" type="ORF">CLV92_1213</name>
</gene>
<evidence type="ECO:0000313" key="4">
    <source>
        <dbReference type="Proteomes" id="UP000239485"/>
    </source>
</evidence>
<keyword evidence="2" id="KW-0812">Transmembrane</keyword>
<proteinExistence type="predicted"/>
<keyword evidence="2" id="KW-1133">Transmembrane helix</keyword>
<keyword evidence="2" id="KW-0472">Membrane</keyword>
<feature type="transmembrane region" description="Helical" evidence="2">
    <location>
        <begin position="62"/>
        <end position="85"/>
    </location>
</feature>
<keyword evidence="4" id="KW-1185">Reference proteome</keyword>
<dbReference type="AlphaFoldDB" id="A0A2S6ICB7"/>
<evidence type="ECO:0000313" key="3">
    <source>
        <dbReference type="EMBL" id="PPK90873.1"/>
    </source>
</evidence>
<accession>A0A2S6ICB7</accession>
<sequence length="296" mass="30115">MRQDRRDTAAGIEVDLRADVRAGVEERLRRALPEVVAPVPALGGVLKRAVRAGQRRIRRRRIGAAAAATSFVGLAVLLTVTLPGAGGALSTQQLSPVATPSTVPTTAPVTPPAPAYSTPPAASPEELAQRASELAVQFNQALATAVPGWAPAYGEPLLDTSGSHIGWLFTATDPSTPLTRLSVSLTSSGAGASPDDDACRARAETSCTQRTLADGTVVISGLGDLGTEDADGVPVTSTPPFAVAAMPGRLIDARSVILGSDDTPGIGSVLPPGSPLTTSALEALVTSPELTDMPLP</sequence>
<feature type="compositionally biased region" description="Low complexity" evidence="1">
    <location>
        <begin position="115"/>
        <end position="124"/>
    </location>
</feature>
<feature type="region of interest" description="Disordered" evidence="1">
    <location>
        <begin position="92"/>
        <end position="125"/>
    </location>
</feature>
<reference evidence="3 4" key="1">
    <citation type="submission" date="2018-02" db="EMBL/GenBank/DDBJ databases">
        <title>Genomic Encyclopedia of Archaeal and Bacterial Type Strains, Phase II (KMG-II): from individual species to whole genera.</title>
        <authorList>
            <person name="Goeker M."/>
        </authorList>
    </citation>
    <scope>NUCLEOTIDE SEQUENCE [LARGE SCALE GENOMIC DNA]</scope>
    <source>
        <strain evidence="3 4">DSM 22857</strain>
    </source>
</reference>
<feature type="compositionally biased region" description="Low complexity" evidence="1">
    <location>
        <begin position="95"/>
        <end position="108"/>
    </location>
</feature>
<name>A0A2S6ICB7_9ACTN</name>
<dbReference type="EMBL" id="PTJD01000021">
    <property type="protein sequence ID" value="PPK90873.1"/>
    <property type="molecule type" value="Genomic_DNA"/>
</dbReference>
<organism evidence="3 4">
    <name type="scientific">Kineococcus xinjiangensis</name>
    <dbReference type="NCBI Taxonomy" id="512762"/>
    <lineage>
        <taxon>Bacteria</taxon>
        <taxon>Bacillati</taxon>
        <taxon>Actinomycetota</taxon>
        <taxon>Actinomycetes</taxon>
        <taxon>Kineosporiales</taxon>
        <taxon>Kineosporiaceae</taxon>
        <taxon>Kineococcus</taxon>
    </lineage>
</organism>
<evidence type="ECO:0000256" key="2">
    <source>
        <dbReference type="SAM" id="Phobius"/>
    </source>
</evidence>
<protein>
    <submittedName>
        <fullName evidence="3">Uncharacterized protein</fullName>
    </submittedName>
</protein>
<comment type="caution">
    <text evidence="3">The sequence shown here is derived from an EMBL/GenBank/DDBJ whole genome shotgun (WGS) entry which is preliminary data.</text>
</comment>
<evidence type="ECO:0000256" key="1">
    <source>
        <dbReference type="SAM" id="MobiDB-lite"/>
    </source>
</evidence>
<dbReference type="Proteomes" id="UP000239485">
    <property type="component" value="Unassembled WGS sequence"/>
</dbReference>